<feature type="domain" description="Ku C-terminal" evidence="1">
    <location>
        <begin position="38"/>
        <end position="129"/>
    </location>
</feature>
<dbReference type="OrthoDB" id="1866936at2759"/>
<dbReference type="Pfam" id="PF08785">
    <property type="entry name" value="Ku_PK_bind"/>
    <property type="match status" value="1"/>
</dbReference>
<protein>
    <recommendedName>
        <fullName evidence="1">Ku C-terminal domain-containing protein</fullName>
    </recommendedName>
</protein>
<gene>
    <name evidence="2" type="ORF">HHK36_027224</name>
</gene>
<comment type="caution">
    <text evidence="2">The sequence shown here is derived from an EMBL/GenBank/DDBJ whole genome shotgun (WGS) entry which is preliminary data.</text>
</comment>
<evidence type="ECO:0000313" key="2">
    <source>
        <dbReference type="EMBL" id="KAF8388549.1"/>
    </source>
</evidence>
<dbReference type="AlphaFoldDB" id="A0A835D671"/>
<dbReference type="EMBL" id="JABCRI010000020">
    <property type="protein sequence ID" value="KAF8388549.1"/>
    <property type="molecule type" value="Genomic_DNA"/>
</dbReference>
<name>A0A835D671_TETSI</name>
<organism evidence="2 3">
    <name type="scientific">Tetracentron sinense</name>
    <name type="common">Spur-leaf</name>
    <dbReference type="NCBI Taxonomy" id="13715"/>
    <lineage>
        <taxon>Eukaryota</taxon>
        <taxon>Viridiplantae</taxon>
        <taxon>Streptophyta</taxon>
        <taxon>Embryophyta</taxon>
        <taxon>Tracheophyta</taxon>
        <taxon>Spermatophyta</taxon>
        <taxon>Magnoliopsida</taxon>
        <taxon>Trochodendrales</taxon>
        <taxon>Trochodendraceae</taxon>
        <taxon>Tetracentron</taxon>
    </lineage>
</organism>
<dbReference type="InterPro" id="IPR036494">
    <property type="entry name" value="Ku_C_sf"/>
</dbReference>
<sequence>MRERERERDGVANIGDVQTVNSIENASIPKVVKIGDLTPVQDFEAMISRRDSMKRVNKAIRDMKNVIFDLVENSYEGYTYQKALESLEPKQFNEFLRHLCKFCQEKQLSSFCEFLASKQIMLIIKTEAIGRKKVPQVVAELHEKFKWTINCLVIGEMSTGNEIVSVLLLNEEETNHGVLRRELWACGIHCSSIEVFYAITLPPKMYSCEILVYRLFVLELLKCLYHKSQTQQMWSSDYVFGINSPQHASDFRIFKQNLCKRLSNIFYVIHLNSSQIGQKASIRSSLENLPIISQTVMNANADYLASVVSDVDVDERQLGHCESFAIVIFNVLRCPDFARVLISAQSWRHR</sequence>
<dbReference type="Proteomes" id="UP000655225">
    <property type="component" value="Unassembled WGS sequence"/>
</dbReference>
<keyword evidence="3" id="KW-1185">Reference proteome</keyword>
<proteinExistence type="predicted"/>
<evidence type="ECO:0000259" key="1">
    <source>
        <dbReference type="Pfam" id="PF08785"/>
    </source>
</evidence>
<dbReference type="SUPFAM" id="SSF101420">
    <property type="entry name" value="C-terminal domain of Ku80"/>
    <property type="match status" value="1"/>
</dbReference>
<accession>A0A835D671</accession>
<dbReference type="InterPro" id="IPR014893">
    <property type="entry name" value="Ku_PK_bind"/>
</dbReference>
<dbReference type="Gene3D" id="1.25.40.240">
    <property type="entry name" value="Ku, C-terminal domain"/>
    <property type="match status" value="1"/>
</dbReference>
<evidence type="ECO:0000313" key="3">
    <source>
        <dbReference type="Proteomes" id="UP000655225"/>
    </source>
</evidence>
<reference evidence="2 3" key="1">
    <citation type="submission" date="2020-04" db="EMBL/GenBank/DDBJ databases">
        <title>Plant Genome Project.</title>
        <authorList>
            <person name="Zhang R.-G."/>
        </authorList>
    </citation>
    <scope>NUCLEOTIDE SEQUENCE [LARGE SCALE GENOMIC DNA]</scope>
    <source>
        <strain evidence="2">YNK0</strain>
        <tissue evidence="2">Leaf</tissue>
    </source>
</reference>